<sequence length="209" mass="23089">MSDYEPHITVGHIVRHAGQSGSAGREAAIMDVAQDLLLRHLHDLGLLDELAFKGGTSLRKFYAGQAGRFSIDLDFSVADIGTPTESVVDLLREAIEGLRLGVFSYAITERRGKPSLVVESTFGTTGTLDAKLDVNPPPWLEPEARPWVPLPIHSTYGGPLPLIKSVRIEENVAEKIARLNRTTTARDVYDLVWIREHFRSSPAEWCSAF</sequence>
<dbReference type="OrthoDB" id="1550603at2"/>
<name>A0A4P6EKD9_9MICO</name>
<accession>A0A4P6EKD9</accession>
<dbReference type="KEGG" id="xyl:ET495_05960"/>
<dbReference type="AlphaFoldDB" id="A0A4P6EKD9"/>
<evidence type="ECO:0000313" key="2">
    <source>
        <dbReference type="Proteomes" id="UP000291758"/>
    </source>
</evidence>
<evidence type="ECO:0008006" key="3">
    <source>
        <dbReference type="Google" id="ProtNLM"/>
    </source>
</evidence>
<dbReference type="RefSeq" id="WP_129203412.1">
    <property type="nucleotide sequence ID" value="NZ_CP035495.1"/>
</dbReference>
<gene>
    <name evidence="1" type="ORF">ET495_05960</name>
</gene>
<dbReference type="EMBL" id="CP035495">
    <property type="protein sequence ID" value="QAY62865.1"/>
    <property type="molecule type" value="Genomic_DNA"/>
</dbReference>
<dbReference type="Pfam" id="PF08843">
    <property type="entry name" value="AbiEii"/>
    <property type="match status" value="1"/>
</dbReference>
<protein>
    <recommendedName>
        <fullName evidence="3">Nucleotidyl transferase AbiEii/AbiGii toxin family protein</fullName>
    </recommendedName>
</protein>
<organism evidence="1 2">
    <name type="scientific">Xylanimonas allomyrinae</name>
    <dbReference type="NCBI Taxonomy" id="2509459"/>
    <lineage>
        <taxon>Bacteria</taxon>
        <taxon>Bacillati</taxon>
        <taxon>Actinomycetota</taxon>
        <taxon>Actinomycetes</taxon>
        <taxon>Micrococcales</taxon>
        <taxon>Promicromonosporaceae</taxon>
        <taxon>Xylanimonas</taxon>
    </lineage>
</organism>
<evidence type="ECO:0000313" key="1">
    <source>
        <dbReference type="EMBL" id="QAY62865.1"/>
    </source>
</evidence>
<keyword evidence="2" id="KW-1185">Reference proteome</keyword>
<proteinExistence type="predicted"/>
<reference evidence="1 2" key="1">
    <citation type="submission" date="2019-01" db="EMBL/GenBank/DDBJ databases">
        <title>Genome sequencing of strain 2JSPR-7.</title>
        <authorList>
            <person name="Heo J."/>
            <person name="Kim S.-J."/>
            <person name="Kim J.-S."/>
            <person name="Hong S.-B."/>
            <person name="Kwon S.-W."/>
        </authorList>
    </citation>
    <scope>NUCLEOTIDE SEQUENCE [LARGE SCALE GENOMIC DNA]</scope>
    <source>
        <strain evidence="1 2">2JSPR-7</strain>
    </source>
</reference>
<dbReference type="Gene3D" id="3.10.450.620">
    <property type="entry name" value="JHP933, nucleotidyltransferase-like core domain"/>
    <property type="match status" value="1"/>
</dbReference>
<dbReference type="Proteomes" id="UP000291758">
    <property type="component" value="Chromosome"/>
</dbReference>
<dbReference type="InterPro" id="IPR014942">
    <property type="entry name" value="AbiEii"/>
</dbReference>